<dbReference type="EMBL" id="SMBI01000004">
    <property type="protein sequence ID" value="TCU26324.1"/>
    <property type="molecule type" value="Genomic_DNA"/>
</dbReference>
<organism evidence="2 3">
    <name type="scientific">Rhizobium laguerreae</name>
    <dbReference type="NCBI Taxonomy" id="1076926"/>
    <lineage>
        <taxon>Bacteria</taxon>
        <taxon>Pseudomonadati</taxon>
        <taxon>Pseudomonadota</taxon>
        <taxon>Alphaproteobacteria</taxon>
        <taxon>Hyphomicrobiales</taxon>
        <taxon>Rhizobiaceae</taxon>
        <taxon>Rhizobium/Agrobacterium group</taxon>
        <taxon>Rhizobium</taxon>
    </lineage>
</organism>
<accession>A0AAX2QNI3</accession>
<feature type="domain" description="DUF6894" evidence="1">
    <location>
        <begin position="7"/>
        <end position="76"/>
    </location>
</feature>
<dbReference type="Proteomes" id="UP000295021">
    <property type="component" value="Unassembled WGS sequence"/>
</dbReference>
<evidence type="ECO:0000313" key="2">
    <source>
        <dbReference type="EMBL" id="TCU26324.1"/>
    </source>
</evidence>
<evidence type="ECO:0000313" key="3">
    <source>
        <dbReference type="Proteomes" id="UP000295021"/>
    </source>
</evidence>
<sequence>MGRAMPRFYFNIVSAAGTIADFEGTELATLEDARREGIRDARALMSQAVLSGKDISARRVHICDEQGGILLIVPFTETIRPFD</sequence>
<protein>
    <recommendedName>
        <fullName evidence="1">DUF6894 domain-containing protein</fullName>
    </recommendedName>
</protein>
<dbReference type="AlphaFoldDB" id="A0AAX2QNI3"/>
<dbReference type="Pfam" id="PF21834">
    <property type="entry name" value="DUF6894"/>
    <property type="match status" value="1"/>
</dbReference>
<evidence type="ECO:0000259" key="1">
    <source>
        <dbReference type="Pfam" id="PF21834"/>
    </source>
</evidence>
<gene>
    <name evidence="2" type="ORF">EV131_104475</name>
</gene>
<name>A0AAX2QNI3_9HYPH</name>
<dbReference type="InterPro" id="IPR054189">
    <property type="entry name" value="DUF6894"/>
</dbReference>
<comment type="caution">
    <text evidence="2">The sequence shown here is derived from an EMBL/GenBank/DDBJ whole genome shotgun (WGS) entry which is preliminary data.</text>
</comment>
<proteinExistence type="predicted"/>
<reference evidence="2 3" key="1">
    <citation type="submission" date="2019-03" db="EMBL/GenBank/DDBJ databases">
        <title>Genomic Encyclopedia of Type Strains, Phase IV (KMG-V): Genome sequencing to study the core and pangenomes of soil and plant-associated prokaryotes.</title>
        <authorList>
            <person name="Whitman W."/>
        </authorList>
    </citation>
    <scope>NUCLEOTIDE SEQUENCE [LARGE SCALE GENOMIC DNA]</scope>
    <source>
        <strain evidence="2 3">FB403</strain>
    </source>
</reference>